<proteinExistence type="predicted"/>
<name>A0ABS4W3E2_9PSEU</name>
<evidence type="ECO:0000313" key="3">
    <source>
        <dbReference type="Proteomes" id="UP001519295"/>
    </source>
</evidence>
<feature type="compositionally biased region" description="Polar residues" evidence="1">
    <location>
        <begin position="30"/>
        <end position="41"/>
    </location>
</feature>
<reference evidence="2 3" key="1">
    <citation type="submission" date="2021-03" db="EMBL/GenBank/DDBJ databases">
        <title>Sequencing the genomes of 1000 actinobacteria strains.</title>
        <authorList>
            <person name="Klenk H.-P."/>
        </authorList>
    </citation>
    <scope>NUCLEOTIDE SEQUENCE [LARGE SCALE GENOMIC DNA]</scope>
    <source>
        <strain evidence="2 3">DSM 45256</strain>
    </source>
</reference>
<keyword evidence="3" id="KW-1185">Reference proteome</keyword>
<feature type="region of interest" description="Disordered" evidence="1">
    <location>
        <begin position="1"/>
        <end position="48"/>
    </location>
</feature>
<evidence type="ECO:0000313" key="2">
    <source>
        <dbReference type="EMBL" id="MBP2370686.1"/>
    </source>
</evidence>
<sequence length="48" mass="5204">MPDLPWTAETGAVWAIEPGTAAGERDELSRNQTSDGRTPSDNPKENFS</sequence>
<evidence type="ECO:0000256" key="1">
    <source>
        <dbReference type="SAM" id="MobiDB-lite"/>
    </source>
</evidence>
<protein>
    <submittedName>
        <fullName evidence="2">Uncharacterized protein</fullName>
    </submittedName>
</protein>
<accession>A0ABS4W3E2</accession>
<dbReference type="EMBL" id="JAGINU010000001">
    <property type="protein sequence ID" value="MBP2370686.1"/>
    <property type="molecule type" value="Genomic_DNA"/>
</dbReference>
<organism evidence="2 3">
    <name type="scientific">Pseudonocardia parietis</name>
    <dbReference type="NCBI Taxonomy" id="570936"/>
    <lineage>
        <taxon>Bacteria</taxon>
        <taxon>Bacillati</taxon>
        <taxon>Actinomycetota</taxon>
        <taxon>Actinomycetes</taxon>
        <taxon>Pseudonocardiales</taxon>
        <taxon>Pseudonocardiaceae</taxon>
        <taxon>Pseudonocardia</taxon>
    </lineage>
</organism>
<comment type="caution">
    <text evidence="2">The sequence shown here is derived from an EMBL/GenBank/DDBJ whole genome shotgun (WGS) entry which is preliminary data.</text>
</comment>
<dbReference type="Proteomes" id="UP001519295">
    <property type="component" value="Unassembled WGS sequence"/>
</dbReference>
<gene>
    <name evidence="2" type="ORF">JOF36_006382</name>
</gene>